<protein>
    <submittedName>
        <fullName evidence="1">Glutamine amidotransferase</fullName>
    </submittedName>
</protein>
<organism evidence="1 2">
    <name type="scientific">Paraclostridium benzoelyticum</name>
    <dbReference type="NCBI Taxonomy" id="1629550"/>
    <lineage>
        <taxon>Bacteria</taxon>
        <taxon>Bacillati</taxon>
        <taxon>Bacillota</taxon>
        <taxon>Clostridia</taxon>
        <taxon>Peptostreptococcales</taxon>
        <taxon>Peptostreptococcaceae</taxon>
        <taxon>Paraclostridium</taxon>
    </lineage>
</organism>
<keyword evidence="1" id="KW-0315">Glutamine amidotransferase</keyword>
<reference evidence="1 2" key="1">
    <citation type="submission" date="2015-04" db="EMBL/GenBank/DDBJ databases">
        <title>Microcin producing Clostridium sp. JC272T.</title>
        <authorList>
            <person name="Jyothsna T."/>
            <person name="Sasikala C."/>
            <person name="Ramana C."/>
        </authorList>
    </citation>
    <scope>NUCLEOTIDE SEQUENCE [LARGE SCALE GENOMIC DNA]</scope>
    <source>
        <strain evidence="1 2">JC272</strain>
    </source>
</reference>
<sequence>MKPLIGILANLATIDSGAFTGIERVHLPNSYIHAVEKAGGVPIVIPVNGDKENIKIQIEAMNGIIISGGDDVNPTLYKEEPVRELGYIYQDIDEFDIEAINVALEKDKPIFGICRGLQILNVALGGSLYQDLKYIRNSHIKHNQQTKPYLGTHYIDIKEESILKEIINEKVLVNSYHHQSVKTLGNNLKVIAYSNDGVIEAVQKIDEKFVLGVQWHPELMVDHSEHMLNIFKRFIEECKES</sequence>
<dbReference type="PROSITE" id="PS51273">
    <property type="entry name" value="GATASE_TYPE_1"/>
    <property type="match status" value="1"/>
</dbReference>
<dbReference type="PATRIC" id="fig|1629550.3.peg.2724"/>
<dbReference type="InterPro" id="IPR011697">
    <property type="entry name" value="Peptidase_C26"/>
</dbReference>
<keyword evidence="1" id="KW-0808">Transferase</keyword>
<dbReference type="InterPro" id="IPR044668">
    <property type="entry name" value="PuuD-like"/>
</dbReference>
<proteinExistence type="predicted"/>
<dbReference type="Proteomes" id="UP000034407">
    <property type="component" value="Unassembled WGS sequence"/>
</dbReference>
<dbReference type="GO" id="GO:0005829">
    <property type="term" value="C:cytosol"/>
    <property type="evidence" value="ECO:0007669"/>
    <property type="project" value="TreeGrafter"/>
</dbReference>
<dbReference type="SUPFAM" id="SSF52317">
    <property type="entry name" value="Class I glutamine amidotransferase-like"/>
    <property type="match status" value="1"/>
</dbReference>
<gene>
    <name evidence="1" type="ORF">VN21_16100</name>
</gene>
<dbReference type="AlphaFoldDB" id="A0A0M3DD90"/>
<comment type="caution">
    <text evidence="1">The sequence shown here is derived from an EMBL/GenBank/DDBJ whole genome shotgun (WGS) entry which is preliminary data.</text>
</comment>
<dbReference type="PANTHER" id="PTHR43235:SF1">
    <property type="entry name" value="GLUTAMINE AMIDOTRANSFERASE PB2B2.05-RELATED"/>
    <property type="match status" value="1"/>
</dbReference>
<evidence type="ECO:0000313" key="1">
    <source>
        <dbReference type="EMBL" id="KKY00091.1"/>
    </source>
</evidence>
<dbReference type="EMBL" id="LBBT01000337">
    <property type="protein sequence ID" value="KKY00091.1"/>
    <property type="molecule type" value="Genomic_DNA"/>
</dbReference>
<dbReference type="Pfam" id="PF07722">
    <property type="entry name" value="Peptidase_C26"/>
    <property type="match status" value="1"/>
</dbReference>
<dbReference type="GO" id="GO:0016740">
    <property type="term" value="F:transferase activity"/>
    <property type="evidence" value="ECO:0007669"/>
    <property type="project" value="UniProtKB-KW"/>
</dbReference>
<dbReference type="FunFam" id="3.40.50.880:FF:000030">
    <property type="entry name" value="Gamma-glutamyl-gamma-aminobutyrate hydrolase PuuD"/>
    <property type="match status" value="1"/>
</dbReference>
<accession>A0A0M3DD90</accession>
<name>A0A0M3DD90_9FIRM</name>
<dbReference type="OrthoDB" id="9813383at2"/>
<dbReference type="InterPro" id="IPR029062">
    <property type="entry name" value="Class_I_gatase-like"/>
</dbReference>
<dbReference type="GO" id="GO:0006598">
    <property type="term" value="P:polyamine catabolic process"/>
    <property type="evidence" value="ECO:0007669"/>
    <property type="project" value="TreeGrafter"/>
</dbReference>
<dbReference type="GO" id="GO:0033969">
    <property type="term" value="F:gamma-glutamyl-gamma-aminobutyrate hydrolase activity"/>
    <property type="evidence" value="ECO:0007669"/>
    <property type="project" value="TreeGrafter"/>
</dbReference>
<dbReference type="PANTHER" id="PTHR43235">
    <property type="entry name" value="GLUTAMINE AMIDOTRANSFERASE PB2B2.05-RELATED"/>
    <property type="match status" value="1"/>
</dbReference>
<keyword evidence="2" id="KW-1185">Reference proteome</keyword>
<dbReference type="RefSeq" id="WP_046824158.1">
    <property type="nucleotide sequence ID" value="NZ_LBBT01000337.1"/>
</dbReference>
<evidence type="ECO:0000313" key="2">
    <source>
        <dbReference type="Proteomes" id="UP000034407"/>
    </source>
</evidence>
<dbReference type="CDD" id="cd01745">
    <property type="entry name" value="GATase1_2"/>
    <property type="match status" value="1"/>
</dbReference>
<dbReference type="Gene3D" id="3.40.50.880">
    <property type="match status" value="1"/>
</dbReference>